<sequence length="120" mass="13777">MAIFAHAKVVKSLRRGVEYADARLGARCCRQASVESFFRRVLKAEKKLAHRQKSTPNRQIKKTRALMATAPNQLCSWDITYLPTAVRDVFLYLYLVVDIYSRKIVGWQVYEKESSALAPI</sequence>
<gene>
    <name evidence="2" type="ORF">SAMN05421760_101155</name>
</gene>
<dbReference type="Pfam" id="PF00665">
    <property type="entry name" value="rve"/>
    <property type="match status" value="1"/>
</dbReference>
<evidence type="ECO:0000313" key="2">
    <source>
        <dbReference type="EMBL" id="SIS40778.1"/>
    </source>
</evidence>
<accession>A0A1N7IUL5</accession>
<keyword evidence="3" id="KW-1185">Reference proteome</keyword>
<protein>
    <submittedName>
        <fullName evidence="2">Integrase core domain-containing protein</fullName>
    </submittedName>
</protein>
<dbReference type="EMBL" id="FTOE01000001">
    <property type="protein sequence ID" value="SIS40778.1"/>
    <property type="molecule type" value="Genomic_DNA"/>
</dbReference>
<dbReference type="AlphaFoldDB" id="A0A1N7IUL5"/>
<dbReference type="GO" id="GO:0003676">
    <property type="term" value="F:nucleic acid binding"/>
    <property type="evidence" value="ECO:0007669"/>
    <property type="project" value="InterPro"/>
</dbReference>
<dbReference type="SUPFAM" id="SSF53098">
    <property type="entry name" value="Ribonuclease H-like"/>
    <property type="match status" value="1"/>
</dbReference>
<dbReference type="STRING" id="619304.SAMN05421760_101155"/>
<dbReference type="InterPro" id="IPR036397">
    <property type="entry name" value="RNaseH_sf"/>
</dbReference>
<dbReference type="InterPro" id="IPR050900">
    <property type="entry name" value="Transposase_IS3/IS150/IS904"/>
</dbReference>
<reference evidence="3" key="1">
    <citation type="submission" date="2017-01" db="EMBL/GenBank/DDBJ databases">
        <authorList>
            <person name="Varghese N."/>
            <person name="Submissions S."/>
        </authorList>
    </citation>
    <scope>NUCLEOTIDE SEQUENCE [LARGE SCALE GENOMIC DNA]</scope>
    <source>
        <strain evidence="3">DSM 22306</strain>
    </source>
</reference>
<dbReference type="OrthoDB" id="9813126at2"/>
<dbReference type="InterPro" id="IPR012337">
    <property type="entry name" value="RNaseH-like_sf"/>
</dbReference>
<feature type="domain" description="Integrase catalytic" evidence="1">
    <location>
        <begin position="69"/>
        <end position="115"/>
    </location>
</feature>
<dbReference type="PANTHER" id="PTHR46889">
    <property type="entry name" value="TRANSPOSASE INSF FOR INSERTION SEQUENCE IS3B-RELATED"/>
    <property type="match status" value="1"/>
</dbReference>
<evidence type="ECO:0000313" key="3">
    <source>
        <dbReference type="Proteomes" id="UP000185999"/>
    </source>
</evidence>
<dbReference type="Proteomes" id="UP000185999">
    <property type="component" value="Unassembled WGS sequence"/>
</dbReference>
<dbReference type="Gene3D" id="3.30.420.10">
    <property type="entry name" value="Ribonuclease H-like superfamily/Ribonuclease H"/>
    <property type="match status" value="1"/>
</dbReference>
<organism evidence="2 3">
    <name type="scientific">Neptunomonas antarctica</name>
    <dbReference type="NCBI Taxonomy" id="619304"/>
    <lineage>
        <taxon>Bacteria</taxon>
        <taxon>Pseudomonadati</taxon>
        <taxon>Pseudomonadota</taxon>
        <taxon>Gammaproteobacteria</taxon>
        <taxon>Oceanospirillales</taxon>
        <taxon>Oceanospirillaceae</taxon>
        <taxon>Neptunomonas</taxon>
    </lineage>
</organism>
<dbReference type="InterPro" id="IPR001584">
    <property type="entry name" value="Integrase_cat-core"/>
</dbReference>
<name>A0A1N7IUL5_9GAMM</name>
<dbReference type="GO" id="GO:0015074">
    <property type="term" value="P:DNA integration"/>
    <property type="evidence" value="ECO:0007669"/>
    <property type="project" value="InterPro"/>
</dbReference>
<dbReference type="PANTHER" id="PTHR46889:SF5">
    <property type="entry name" value="INTEGRASE PROTEIN"/>
    <property type="match status" value="1"/>
</dbReference>
<proteinExistence type="predicted"/>
<evidence type="ECO:0000259" key="1">
    <source>
        <dbReference type="Pfam" id="PF00665"/>
    </source>
</evidence>